<proteinExistence type="predicted"/>
<accession>A0ACB1ABG0</accession>
<keyword evidence="2" id="KW-1185">Reference proteome</keyword>
<name>A0ACB1ABG0_MELEN</name>
<organism evidence="1 2">
    <name type="scientific">Meloidogyne enterolobii</name>
    <name type="common">Root-knot nematode worm</name>
    <name type="synonym">Meloidogyne mayaguensis</name>
    <dbReference type="NCBI Taxonomy" id="390850"/>
    <lineage>
        <taxon>Eukaryota</taxon>
        <taxon>Metazoa</taxon>
        <taxon>Ecdysozoa</taxon>
        <taxon>Nematoda</taxon>
        <taxon>Chromadorea</taxon>
        <taxon>Rhabditida</taxon>
        <taxon>Tylenchina</taxon>
        <taxon>Tylenchomorpha</taxon>
        <taxon>Tylenchoidea</taxon>
        <taxon>Meloidogynidae</taxon>
        <taxon>Meloidogyninae</taxon>
        <taxon>Meloidogyne</taxon>
    </lineage>
</organism>
<evidence type="ECO:0000313" key="1">
    <source>
        <dbReference type="EMBL" id="CAK5088785.1"/>
    </source>
</evidence>
<dbReference type="EMBL" id="CAVMJV010000074">
    <property type="protein sequence ID" value="CAK5088785.1"/>
    <property type="molecule type" value="Genomic_DNA"/>
</dbReference>
<gene>
    <name evidence="1" type="ORF">MENTE1834_LOCUS36464</name>
</gene>
<evidence type="ECO:0000313" key="2">
    <source>
        <dbReference type="Proteomes" id="UP001497535"/>
    </source>
</evidence>
<dbReference type="Proteomes" id="UP001497535">
    <property type="component" value="Unassembled WGS sequence"/>
</dbReference>
<protein>
    <submittedName>
        <fullName evidence="1">Uncharacterized protein</fullName>
    </submittedName>
</protein>
<reference evidence="1" key="1">
    <citation type="submission" date="2023-11" db="EMBL/GenBank/DDBJ databases">
        <authorList>
            <person name="Poullet M."/>
        </authorList>
    </citation>
    <scope>NUCLEOTIDE SEQUENCE</scope>
    <source>
        <strain evidence="1">E1834</strain>
    </source>
</reference>
<comment type="caution">
    <text evidence="1">The sequence shown here is derived from an EMBL/GenBank/DDBJ whole genome shotgun (WGS) entry which is preliminary data.</text>
</comment>
<sequence>MFASFSHFYKQFIFKFFFLVICYVLFFLFNLLGGAFLVKNFKKQLINQPLPLSHLTAFLTEKYRLL</sequence>